<gene>
    <name evidence="1" type="ORF">DEO72_LG7g1842</name>
</gene>
<protein>
    <submittedName>
        <fullName evidence="1">Uncharacterized protein</fullName>
    </submittedName>
</protein>
<evidence type="ECO:0000313" key="2">
    <source>
        <dbReference type="Proteomes" id="UP000501690"/>
    </source>
</evidence>
<organism evidence="1 2">
    <name type="scientific">Vigna unguiculata</name>
    <name type="common">Cowpea</name>
    <dbReference type="NCBI Taxonomy" id="3917"/>
    <lineage>
        <taxon>Eukaryota</taxon>
        <taxon>Viridiplantae</taxon>
        <taxon>Streptophyta</taxon>
        <taxon>Embryophyta</taxon>
        <taxon>Tracheophyta</taxon>
        <taxon>Spermatophyta</taxon>
        <taxon>Magnoliopsida</taxon>
        <taxon>eudicotyledons</taxon>
        <taxon>Gunneridae</taxon>
        <taxon>Pentapetalae</taxon>
        <taxon>rosids</taxon>
        <taxon>fabids</taxon>
        <taxon>Fabales</taxon>
        <taxon>Fabaceae</taxon>
        <taxon>Papilionoideae</taxon>
        <taxon>50 kb inversion clade</taxon>
        <taxon>NPAAA clade</taxon>
        <taxon>indigoferoid/millettioid clade</taxon>
        <taxon>Phaseoleae</taxon>
        <taxon>Vigna</taxon>
    </lineage>
</organism>
<evidence type="ECO:0000313" key="1">
    <source>
        <dbReference type="EMBL" id="QCE00552.1"/>
    </source>
</evidence>
<dbReference type="Proteomes" id="UP000501690">
    <property type="component" value="Linkage Group LG7"/>
</dbReference>
<dbReference type="EMBL" id="CP039351">
    <property type="protein sequence ID" value="QCE00552.1"/>
    <property type="molecule type" value="Genomic_DNA"/>
</dbReference>
<accession>A0A4D6MIY0</accession>
<sequence length="157" mass="17952">MKITSSPDPHQSLQLIVTSRDLTMELFKQHPDTLFNARDTDDLTTLHCLARKPKESLWLEGPTMTSMQVLQEIWTKARSMEMEDLRMLALKPTTIVEERISYALRNARNLKGKTLAEVFYDEHKHLDKEIKQSVKGITDSGMIVAILVCTVIRTILG</sequence>
<name>A0A4D6MIY0_VIGUN</name>
<reference evidence="1 2" key="1">
    <citation type="submission" date="2019-04" db="EMBL/GenBank/DDBJ databases">
        <title>An improved genome assembly and genetic linkage map for asparagus bean, Vigna unguiculata ssp. sesquipedialis.</title>
        <authorList>
            <person name="Xia Q."/>
            <person name="Zhang R."/>
            <person name="Dong Y."/>
        </authorList>
    </citation>
    <scope>NUCLEOTIDE SEQUENCE [LARGE SCALE GENOMIC DNA]</scope>
    <source>
        <tissue evidence="1">Leaf</tissue>
    </source>
</reference>
<proteinExistence type="predicted"/>
<keyword evidence="2" id="KW-1185">Reference proteome</keyword>
<dbReference type="AlphaFoldDB" id="A0A4D6MIY0"/>